<accession>A0A1T4P839</accession>
<evidence type="ECO:0000256" key="1">
    <source>
        <dbReference type="SAM" id="MobiDB-lite"/>
    </source>
</evidence>
<keyword evidence="4" id="KW-1185">Reference proteome</keyword>
<reference evidence="4" key="1">
    <citation type="submission" date="2017-02" db="EMBL/GenBank/DDBJ databases">
        <authorList>
            <person name="Varghese N."/>
            <person name="Submissions S."/>
        </authorList>
    </citation>
    <scope>NUCLEOTIDE SEQUENCE [LARGE SCALE GENOMIC DNA]</scope>
    <source>
        <strain evidence="4">DSM 16521</strain>
    </source>
</reference>
<dbReference type="OrthoDB" id="1957165at2"/>
<dbReference type="EMBL" id="FUXM01000010">
    <property type="protein sequence ID" value="SJZ87750.1"/>
    <property type="molecule type" value="Genomic_DNA"/>
</dbReference>
<name>A0A1T4P839_9FIRM</name>
<dbReference type="RefSeq" id="WP_143311824.1">
    <property type="nucleotide sequence ID" value="NZ_FUXM01000010.1"/>
</dbReference>
<keyword evidence="2" id="KW-0812">Transmembrane</keyword>
<sequence>MTLEWWMLLAGILALGWSFWLEKRENLKRQDELLTILTRVEQAKADVALLLTEVEEAAEKLVNRLEKTVVSDGDPQVMKKPKTKDKVKENREKDKEPQKKMDSRFKNKDEIIALWQSGLSIDEIAARLGIGKGEAQLIIDLFGKEAGR</sequence>
<dbReference type="Pfam" id="PF19610">
    <property type="entry name" value="DUF6115"/>
    <property type="match status" value="1"/>
</dbReference>
<organism evidence="3 4">
    <name type="scientific">Carboxydocella sporoproducens DSM 16521</name>
    <dbReference type="NCBI Taxonomy" id="1121270"/>
    <lineage>
        <taxon>Bacteria</taxon>
        <taxon>Bacillati</taxon>
        <taxon>Bacillota</taxon>
        <taxon>Clostridia</taxon>
        <taxon>Eubacteriales</taxon>
        <taxon>Clostridiales Family XVI. Incertae Sedis</taxon>
        <taxon>Carboxydocella</taxon>
    </lineage>
</organism>
<evidence type="ECO:0000313" key="3">
    <source>
        <dbReference type="EMBL" id="SJZ87750.1"/>
    </source>
</evidence>
<protein>
    <submittedName>
        <fullName evidence="3">Uncharacterized protein</fullName>
    </submittedName>
</protein>
<feature type="region of interest" description="Disordered" evidence="1">
    <location>
        <begin position="72"/>
        <end position="104"/>
    </location>
</feature>
<proteinExistence type="predicted"/>
<keyword evidence="2" id="KW-1133">Transmembrane helix</keyword>
<gene>
    <name evidence="3" type="ORF">SAMN02745885_01182</name>
</gene>
<dbReference type="InterPro" id="IPR046118">
    <property type="entry name" value="DUF6115"/>
</dbReference>
<dbReference type="AlphaFoldDB" id="A0A1T4P839"/>
<evidence type="ECO:0000256" key="2">
    <source>
        <dbReference type="SAM" id="Phobius"/>
    </source>
</evidence>
<feature type="compositionally biased region" description="Basic and acidic residues" evidence="1">
    <location>
        <begin position="84"/>
        <end position="104"/>
    </location>
</feature>
<dbReference type="Proteomes" id="UP000189933">
    <property type="component" value="Unassembled WGS sequence"/>
</dbReference>
<feature type="transmembrane region" description="Helical" evidence="2">
    <location>
        <begin position="6"/>
        <end position="21"/>
    </location>
</feature>
<keyword evidence="2" id="KW-0472">Membrane</keyword>
<evidence type="ECO:0000313" key="4">
    <source>
        <dbReference type="Proteomes" id="UP000189933"/>
    </source>
</evidence>